<dbReference type="InterPro" id="IPR029044">
    <property type="entry name" value="Nucleotide-diphossugar_trans"/>
</dbReference>
<keyword evidence="6" id="KW-0808">Transferase</keyword>
<keyword evidence="12" id="KW-0472">Membrane</keyword>
<evidence type="ECO:0000256" key="13">
    <source>
        <dbReference type="ARBA" id="ARBA00023211"/>
    </source>
</evidence>
<dbReference type="PANTHER" id="PTHR10468:SF0">
    <property type="entry name" value="ALPHA-1,3-MANNOSYL-GLYCOPROTEIN 2-BETA-N-ACETYLGLUCOSAMINYLTRANSFERASE"/>
    <property type="match status" value="1"/>
</dbReference>
<dbReference type="Gene3D" id="3.90.550.10">
    <property type="entry name" value="Spore Coat Polysaccharide Biosynthesis Protein SpsA, Chain A"/>
    <property type="match status" value="1"/>
</dbReference>
<dbReference type="InterPro" id="IPR052261">
    <property type="entry name" value="Glycosyltransferase_13"/>
</dbReference>
<evidence type="ECO:0000256" key="4">
    <source>
        <dbReference type="ARBA" id="ARBA00006492"/>
    </source>
</evidence>
<dbReference type="PANTHER" id="PTHR10468">
    <property type="entry name" value="PROTEIN O-LINKED-MANNOSE BETA-1,2-N-ACETYLGLUCOSAMINYLTRANSFERASE 1/ALPHA-1,3-MANNOSYL-GLYCOPROTEIN 2-BETA-N-ACETYLGLUCOSAMINYLTRANSFERASE"/>
    <property type="match status" value="1"/>
</dbReference>
<sequence>MNQNRRSLWQVSDIDLPDSEVLDINVSDSEVLRSDEADFAHGPCNDKDLFCVSAWNDNGYHNLVLDPKAAFRTDFFPGLGWMMDKDLWDELRNRWAVAYWDEYMRRPDVRKGRHCIRPEISRSFTFGEEGVSGGQFFKGHLGKIKLNDVMVDWMKQDLSHLASAQAFEDYLTSEIRSAVPATTETVDSFATQAKVLRIQYDDAQYKVSVAQKFGLMPDEKEGIRRMSYRGVIPIAWLTNRIYLHTRSWPHAV</sequence>
<evidence type="ECO:0000256" key="3">
    <source>
        <dbReference type="ARBA" id="ARBA00004922"/>
    </source>
</evidence>
<comment type="cofactor">
    <cofactor evidence="1">
        <name>Mn(2+)</name>
        <dbReference type="ChEBI" id="CHEBI:29035"/>
    </cofactor>
</comment>
<protein>
    <recommendedName>
        <fullName evidence="14">alpha-1,3-mannosyl-glycoprotein 2-beta-N-acetylglucosaminyltransferase</fullName>
        <ecNumber evidence="14">2.4.1.101</ecNumber>
    </recommendedName>
    <alternativeName>
        <fullName evidence="15">N-glycosyl-oligosaccharide-glycoprotein N-acetylglucosaminyltransferase I</fullName>
    </alternativeName>
</protein>
<evidence type="ECO:0000256" key="10">
    <source>
        <dbReference type="ARBA" id="ARBA00022989"/>
    </source>
</evidence>
<dbReference type="SUPFAM" id="SSF53448">
    <property type="entry name" value="Nucleotide-diphospho-sugar transferases"/>
    <property type="match status" value="1"/>
</dbReference>
<dbReference type="InterPro" id="IPR004139">
    <property type="entry name" value="Glyco_trans_13"/>
</dbReference>
<keyword evidence="5" id="KW-0328">Glycosyltransferase</keyword>
<evidence type="ECO:0000256" key="7">
    <source>
        <dbReference type="ARBA" id="ARBA00022692"/>
    </source>
</evidence>
<comment type="pathway">
    <text evidence="3">Protein modification; protein glycosylation.</text>
</comment>
<evidence type="ECO:0000256" key="2">
    <source>
        <dbReference type="ARBA" id="ARBA00004323"/>
    </source>
</evidence>
<accession>A0ABP0JNJ0</accession>
<organism evidence="17 18">
    <name type="scientific">Durusdinium trenchii</name>
    <dbReference type="NCBI Taxonomy" id="1381693"/>
    <lineage>
        <taxon>Eukaryota</taxon>
        <taxon>Sar</taxon>
        <taxon>Alveolata</taxon>
        <taxon>Dinophyceae</taxon>
        <taxon>Suessiales</taxon>
        <taxon>Symbiodiniaceae</taxon>
        <taxon>Durusdinium</taxon>
    </lineage>
</organism>
<comment type="subcellular location">
    <subcellularLocation>
        <location evidence="2">Golgi apparatus membrane</location>
        <topology evidence="2">Single-pass type II membrane protein</topology>
    </subcellularLocation>
</comment>
<evidence type="ECO:0000256" key="14">
    <source>
        <dbReference type="ARBA" id="ARBA00038949"/>
    </source>
</evidence>
<evidence type="ECO:0000256" key="9">
    <source>
        <dbReference type="ARBA" id="ARBA00022968"/>
    </source>
</evidence>
<dbReference type="EC" id="2.4.1.101" evidence="14"/>
<comment type="similarity">
    <text evidence="4">Belongs to the glycosyltransferase 13 family.</text>
</comment>
<keyword evidence="10" id="KW-1133">Transmembrane helix</keyword>
<keyword evidence="8" id="KW-0479">Metal-binding</keyword>
<evidence type="ECO:0000256" key="15">
    <source>
        <dbReference type="ARBA" id="ARBA00041712"/>
    </source>
</evidence>
<evidence type="ECO:0000313" key="18">
    <source>
        <dbReference type="Proteomes" id="UP001642484"/>
    </source>
</evidence>
<dbReference type="Gene3D" id="3.10.180.20">
    <property type="entry name" value="N-Acetylglucosaminyltransferase I, Domain 2"/>
    <property type="match status" value="1"/>
</dbReference>
<evidence type="ECO:0000256" key="11">
    <source>
        <dbReference type="ARBA" id="ARBA00023034"/>
    </source>
</evidence>
<evidence type="ECO:0000256" key="8">
    <source>
        <dbReference type="ARBA" id="ARBA00022723"/>
    </source>
</evidence>
<comment type="caution">
    <text evidence="17">The sequence shown here is derived from an EMBL/GenBank/DDBJ whole genome shotgun (WGS) entry which is preliminary data.</text>
</comment>
<dbReference type="Pfam" id="PF03071">
    <property type="entry name" value="GNT-I"/>
    <property type="match status" value="1"/>
</dbReference>
<dbReference type="Proteomes" id="UP001642484">
    <property type="component" value="Unassembled WGS sequence"/>
</dbReference>
<keyword evidence="13" id="KW-0464">Manganese</keyword>
<evidence type="ECO:0000256" key="5">
    <source>
        <dbReference type="ARBA" id="ARBA00022676"/>
    </source>
</evidence>
<evidence type="ECO:0000256" key="12">
    <source>
        <dbReference type="ARBA" id="ARBA00023136"/>
    </source>
</evidence>
<gene>
    <name evidence="17" type="ORF">CCMP2556_LOCUS12185</name>
</gene>
<evidence type="ECO:0000256" key="6">
    <source>
        <dbReference type="ARBA" id="ARBA00022679"/>
    </source>
</evidence>
<evidence type="ECO:0000256" key="1">
    <source>
        <dbReference type="ARBA" id="ARBA00001936"/>
    </source>
</evidence>
<keyword evidence="11" id="KW-0333">Golgi apparatus</keyword>
<proteinExistence type="inferred from homology"/>
<dbReference type="EMBL" id="CAXAMN010005891">
    <property type="protein sequence ID" value="CAK9015682.1"/>
    <property type="molecule type" value="Genomic_DNA"/>
</dbReference>
<keyword evidence="18" id="KW-1185">Reference proteome</keyword>
<evidence type="ECO:0000256" key="16">
    <source>
        <dbReference type="ARBA" id="ARBA00049421"/>
    </source>
</evidence>
<evidence type="ECO:0000313" key="17">
    <source>
        <dbReference type="EMBL" id="CAK9015682.1"/>
    </source>
</evidence>
<reference evidence="17 18" key="1">
    <citation type="submission" date="2024-02" db="EMBL/GenBank/DDBJ databases">
        <authorList>
            <person name="Chen Y."/>
            <person name="Shah S."/>
            <person name="Dougan E. K."/>
            <person name="Thang M."/>
            <person name="Chan C."/>
        </authorList>
    </citation>
    <scope>NUCLEOTIDE SEQUENCE [LARGE SCALE GENOMIC DNA]</scope>
</reference>
<name>A0ABP0JNJ0_9DINO</name>
<comment type="catalytic activity">
    <reaction evidence="16">
        <text>N(4)-(alpha-D-Man-(1-&gt;3)-[alpha-D-Man-(1-&gt;3)-[alpha-D-Man-(1-&gt;6)]-alpha-D-Man-(1-&gt;6)]-beta-D-Man-(1-&gt;4)-beta-D-GlcNAc-(1-&gt;4)-beta-D-GlcNAc)-L-asparaginyl-[protein] (N-glucan mannose isomer 5A1,2) + UDP-N-acetyl-alpha-D-glucosamine = N(4)-{beta-D-GlcNAc-(1-&gt;2)-alpha-D-Man-(1-&gt;3)-[alpha-D-Man-(1-&gt;3)-[alpha-D-Man-(1-&gt;6)]-alpha-D-Man-(1-&gt;6)]-beta-D-Man-(1-&gt;4)-beta-D-GlcNAc-(1-&gt;4)-beta-D-GlcNAc}-L-asparaginyl-[protein] + UDP + H(+)</text>
        <dbReference type="Rhea" id="RHEA:11456"/>
        <dbReference type="Rhea" id="RHEA-COMP:14367"/>
        <dbReference type="Rhea" id="RHEA-COMP:14368"/>
        <dbReference type="ChEBI" id="CHEBI:15378"/>
        <dbReference type="ChEBI" id="CHEBI:57705"/>
        <dbReference type="ChEBI" id="CHEBI:58223"/>
        <dbReference type="ChEBI" id="CHEBI:59087"/>
        <dbReference type="ChEBI" id="CHEBI:60625"/>
        <dbReference type="EC" id="2.4.1.101"/>
    </reaction>
</comment>
<keyword evidence="7" id="KW-0812">Transmembrane</keyword>
<keyword evidence="9" id="KW-0735">Signal-anchor</keyword>